<proteinExistence type="predicted"/>
<dbReference type="PROSITE" id="PS51257">
    <property type="entry name" value="PROKAR_LIPOPROTEIN"/>
    <property type="match status" value="1"/>
</dbReference>
<dbReference type="RefSeq" id="WP_020581246.1">
    <property type="nucleotide sequence ID" value="NZ_JOJP01000001.1"/>
</dbReference>
<protein>
    <recommendedName>
        <fullName evidence="3">Lipoprotein</fullName>
    </recommendedName>
</protein>
<name>A0A081KEM3_9GAMM</name>
<sequence>MNNKNCGLLMMLLASFWLQGCSWLNFFGEVEVLPEKVSPLRFETRWFHPELPAESLGLPESSKTLVGECEFQSELLKLRSNQHRGLLLPLMAFGEQGQITLDLIASKPVYKLLQSEWSLGSPYDSLQLYQRWVSGVEHSCPDGLRRELPHCVMKPFYSLGGLLDSDSSYELERINNWLTQQAPLDYLILPDLALLKSDSVLQLSYSPNSPVITEQNSESSYQHLQPFMLRKSLDWVLLDNDNRLISDEFVSYGRCSVSWQGLNAQGDSGDGQPLDFDYLSQISAVINKRMHDLLKDISF</sequence>
<gene>
    <name evidence="1" type="ORF">GV64_19365</name>
</gene>
<evidence type="ECO:0000313" key="1">
    <source>
        <dbReference type="EMBL" id="KEI72599.1"/>
    </source>
</evidence>
<organism evidence="1 2">
    <name type="scientific">Endozoicomonas elysicola</name>
    <dbReference type="NCBI Taxonomy" id="305900"/>
    <lineage>
        <taxon>Bacteria</taxon>
        <taxon>Pseudomonadati</taxon>
        <taxon>Pseudomonadota</taxon>
        <taxon>Gammaproteobacteria</taxon>
        <taxon>Oceanospirillales</taxon>
        <taxon>Endozoicomonadaceae</taxon>
        <taxon>Endozoicomonas</taxon>
    </lineage>
</organism>
<accession>A0A081KEM3</accession>
<dbReference type="EMBL" id="JOJP01000001">
    <property type="protein sequence ID" value="KEI72599.1"/>
    <property type="molecule type" value="Genomic_DNA"/>
</dbReference>
<comment type="caution">
    <text evidence="1">The sequence shown here is derived from an EMBL/GenBank/DDBJ whole genome shotgun (WGS) entry which is preliminary data.</text>
</comment>
<dbReference type="Proteomes" id="UP000027997">
    <property type="component" value="Unassembled WGS sequence"/>
</dbReference>
<dbReference type="AlphaFoldDB" id="A0A081KEM3"/>
<reference evidence="1 2" key="1">
    <citation type="submission" date="2014-06" db="EMBL/GenBank/DDBJ databases">
        <title>Whole Genome Sequences of Three Symbiotic Endozoicomonas Bacteria.</title>
        <authorList>
            <person name="Neave M.J."/>
            <person name="Apprill A."/>
            <person name="Voolstra C.R."/>
        </authorList>
    </citation>
    <scope>NUCLEOTIDE SEQUENCE [LARGE SCALE GENOMIC DNA]</scope>
    <source>
        <strain evidence="1 2">DSM 22380</strain>
    </source>
</reference>
<evidence type="ECO:0008006" key="3">
    <source>
        <dbReference type="Google" id="ProtNLM"/>
    </source>
</evidence>
<evidence type="ECO:0000313" key="2">
    <source>
        <dbReference type="Proteomes" id="UP000027997"/>
    </source>
</evidence>
<keyword evidence="2" id="KW-1185">Reference proteome</keyword>